<keyword evidence="2" id="KW-0812">Transmembrane</keyword>
<feature type="compositionally biased region" description="Basic residues" evidence="1">
    <location>
        <begin position="694"/>
        <end position="706"/>
    </location>
</feature>
<dbReference type="CDD" id="cd06257">
    <property type="entry name" value="DnaJ"/>
    <property type="match status" value="1"/>
</dbReference>
<feature type="compositionally biased region" description="Pro residues" evidence="1">
    <location>
        <begin position="669"/>
        <end position="682"/>
    </location>
</feature>
<proteinExistence type="predicted"/>
<dbReference type="GO" id="GO:0050780">
    <property type="term" value="F:dopamine receptor binding"/>
    <property type="evidence" value="ECO:0007669"/>
    <property type="project" value="TreeGrafter"/>
</dbReference>
<feature type="compositionally biased region" description="Basic residues" evidence="1">
    <location>
        <begin position="185"/>
        <end position="194"/>
    </location>
</feature>
<dbReference type="PANTHER" id="PTHR44665">
    <property type="entry name" value="DNAJ HOMOLOG SUBFAMILY C MEMBER 14"/>
    <property type="match status" value="1"/>
</dbReference>
<gene>
    <name evidence="4" type="primary">DNAJC14</name>
</gene>
<protein>
    <submittedName>
        <fullName evidence="4">DnaJ heat shock protein family (Hsp40) member C14</fullName>
    </submittedName>
</protein>
<dbReference type="InterPro" id="IPR032843">
    <property type="entry name" value="Jiv"/>
</dbReference>
<keyword evidence="5" id="KW-1185">Reference proteome</keyword>
<dbReference type="PRINTS" id="PR00625">
    <property type="entry name" value="JDOMAIN"/>
</dbReference>
<dbReference type="Proteomes" id="UP000694392">
    <property type="component" value="Unplaced"/>
</dbReference>
<dbReference type="Gene3D" id="1.10.287.110">
    <property type="entry name" value="DnaJ domain"/>
    <property type="match status" value="1"/>
</dbReference>
<evidence type="ECO:0000313" key="5">
    <source>
        <dbReference type="Proteomes" id="UP000694392"/>
    </source>
</evidence>
<dbReference type="PANTHER" id="PTHR44665:SF1">
    <property type="entry name" value="DNAJ HOMOLOG SUBFAMILY C MEMBER 14"/>
    <property type="match status" value="1"/>
</dbReference>
<name>A0A8D0HCG4_SPHPU</name>
<reference evidence="4" key="2">
    <citation type="submission" date="2025-09" db="UniProtKB">
        <authorList>
            <consortium name="Ensembl"/>
        </authorList>
    </citation>
    <scope>IDENTIFICATION</scope>
</reference>
<keyword evidence="2" id="KW-0472">Membrane</keyword>
<reference evidence="4" key="1">
    <citation type="submission" date="2025-08" db="UniProtKB">
        <authorList>
            <consortium name="Ensembl"/>
        </authorList>
    </citation>
    <scope>IDENTIFICATION</scope>
</reference>
<sequence length="706" mass="77366">MQTQTIGAGGVCELESVPWCTEGSSMLGTKALHGTGTLSPSGERRAWRREQGSGNFGGSRATEDAGSSELLHEKDGVWEAGMTWNGDCDQVPTPAEESWNLPSDMPSCSCLGELANLPGAYSEKGSSLCSSTCQRWTSESGEKDLASEKLLPGQEEEEEEEDEETLKASEGLPDCGRGPSGRKSSSSRRQRHRSATKEEGGKREGRFAPAVGKHRQARERGRRPLRVELARQLEGPVRLCVSCFKLFIELMLRVIHRCGEGVESGGRLLYSCLCLGPRDLEAACVSLKAWSQRTKMGGGKLVRRLGSWGGLAFRLLKMLCALLFLVLLLVVGSLRLCWRFSKAALLAGVGRLGRTNCGTHLLSALNLPGLWTCLKESRTCNWLVGLLHQWQAVLWAPKGLRTNGLGDAATATNGMFPGATGYCQPGAEVARLLAMAHIPEEELNPYRVLGLETTASDAELKKAYRHLAVLVHPDKNNHPRAEEAFKVLRAAWDIVGNPEKRKEYEIKRMAETELSKSVNDFLSKLQDDLKEAMNTMMCSKCQGKHKRFEMDRDPQSARYCGECSTLHAAEEGDFWAESSMLGLKITYFAMMDGKVYDITEWAGCQRVGISPDTHRVPYHISFGSRGSGGRQRATSECSPASAAELQDFFNRIFQGNAGQMPNGGGFSAPQPPRAGAPSPPPKADGTAQKGDSKQKRRKKVRRPFQR</sequence>
<accession>A0A8D0HCG4</accession>
<dbReference type="OMA" id="WLELPWF"/>
<keyword evidence="2" id="KW-1133">Transmembrane helix</keyword>
<feature type="transmembrane region" description="Helical" evidence="2">
    <location>
        <begin position="311"/>
        <end position="334"/>
    </location>
</feature>
<feature type="region of interest" description="Disordered" evidence="1">
    <location>
        <begin position="31"/>
        <end position="67"/>
    </location>
</feature>
<evidence type="ECO:0000256" key="1">
    <source>
        <dbReference type="SAM" id="MobiDB-lite"/>
    </source>
</evidence>
<dbReference type="InterPro" id="IPR052317">
    <property type="entry name" value="Viral_replicn-host_int_reg"/>
</dbReference>
<feature type="compositionally biased region" description="Basic and acidic residues" evidence="1">
    <location>
        <begin position="195"/>
        <end position="206"/>
    </location>
</feature>
<dbReference type="SUPFAM" id="SSF46565">
    <property type="entry name" value="Chaperone J-domain"/>
    <property type="match status" value="1"/>
</dbReference>
<feature type="region of interest" description="Disordered" evidence="1">
    <location>
        <begin position="140"/>
        <end position="219"/>
    </location>
</feature>
<evidence type="ECO:0000259" key="3">
    <source>
        <dbReference type="PROSITE" id="PS50076"/>
    </source>
</evidence>
<organism evidence="4 5">
    <name type="scientific">Sphenodon punctatus</name>
    <name type="common">Tuatara</name>
    <name type="synonym">Hatteria punctata</name>
    <dbReference type="NCBI Taxonomy" id="8508"/>
    <lineage>
        <taxon>Eukaryota</taxon>
        <taxon>Metazoa</taxon>
        <taxon>Chordata</taxon>
        <taxon>Craniata</taxon>
        <taxon>Vertebrata</taxon>
        <taxon>Euteleostomi</taxon>
        <taxon>Lepidosauria</taxon>
        <taxon>Sphenodontia</taxon>
        <taxon>Sphenodontidae</taxon>
        <taxon>Sphenodon</taxon>
    </lineage>
</organism>
<feature type="compositionally biased region" description="Basic and acidic residues" evidence="1">
    <location>
        <begin position="42"/>
        <end position="51"/>
    </location>
</feature>
<evidence type="ECO:0000313" key="4">
    <source>
        <dbReference type="Ensembl" id="ENSSPUP00000019615.1"/>
    </source>
</evidence>
<dbReference type="SMART" id="SM00271">
    <property type="entry name" value="DnaJ"/>
    <property type="match status" value="1"/>
</dbReference>
<dbReference type="InterPro" id="IPR036869">
    <property type="entry name" value="J_dom_sf"/>
</dbReference>
<dbReference type="InterPro" id="IPR001623">
    <property type="entry name" value="DnaJ_domain"/>
</dbReference>
<dbReference type="PROSITE" id="PS50076">
    <property type="entry name" value="DNAJ_2"/>
    <property type="match status" value="1"/>
</dbReference>
<dbReference type="GeneTree" id="ENSGT00940000155637"/>
<dbReference type="Pfam" id="PF14901">
    <property type="entry name" value="Jiv90"/>
    <property type="match status" value="1"/>
</dbReference>
<dbReference type="Ensembl" id="ENSSPUT00000020895.1">
    <property type="protein sequence ID" value="ENSSPUP00000019615.1"/>
    <property type="gene ID" value="ENSSPUG00000015115.1"/>
</dbReference>
<feature type="compositionally biased region" description="Acidic residues" evidence="1">
    <location>
        <begin position="154"/>
        <end position="164"/>
    </location>
</feature>
<feature type="domain" description="J" evidence="3">
    <location>
        <begin position="444"/>
        <end position="508"/>
    </location>
</feature>
<dbReference type="AlphaFoldDB" id="A0A8D0HCG4"/>
<dbReference type="Pfam" id="PF00226">
    <property type="entry name" value="DnaJ"/>
    <property type="match status" value="1"/>
</dbReference>
<feature type="region of interest" description="Disordered" evidence="1">
    <location>
        <begin position="654"/>
        <end position="706"/>
    </location>
</feature>
<evidence type="ECO:0000256" key="2">
    <source>
        <dbReference type="SAM" id="Phobius"/>
    </source>
</evidence>